<keyword evidence="3" id="KW-1185">Reference proteome</keyword>
<sequence>MEQLAEALRAWRDRLDPESVGFPQAGQRRVPGLRRQELAQLAGISADYLVQLEQGRAATPSPQVCSALARALQLSDPEQEHLMRLAGHAAAPGRVPRLIPHSVHRILEQLSANPTAVYDATWTLLHSNPLFAAAFGVPDAPQNALLQQFGDGFSRVRQSPQLQDQFEESIVADLRATSSRYPDDPGLHDLIGQLLLLPRFAGLWRRRDVADHQASSKTVEHPQVGDIALDSSILTTQGSNLRIVVYTPQPGTGARSKLDLLMTIGTQNLTARRSRSSG</sequence>
<reference evidence="2" key="1">
    <citation type="submission" date="2021-11" db="EMBL/GenBank/DDBJ databases">
        <title>Streptomyces corallinus and Kineosporia corallina sp. nov., two new coral-derived marine actinobacteria.</title>
        <authorList>
            <person name="Buangrab K."/>
            <person name="Sutthacheep M."/>
            <person name="Yeemin T."/>
            <person name="Harunari E."/>
            <person name="Igarashi Y."/>
            <person name="Sripreechasak P."/>
            <person name="Kanchanasin P."/>
            <person name="Tanasupawat S."/>
            <person name="Phongsopitanun W."/>
        </authorList>
    </citation>
    <scope>NUCLEOTIDE SEQUENCE</scope>
    <source>
        <strain evidence="2">JCM 31032</strain>
    </source>
</reference>
<protein>
    <submittedName>
        <fullName evidence="2">Helix-turn-helix transcriptional regulator</fullName>
    </submittedName>
</protein>
<dbReference type="AlphaFoldDB" id="A0A9X1NBD3"/>
<dbReference type="Pfam" id="PF13560">
    <property type="entry name" value="HTH_31"/>
    <property type="match status" value="1"/>
</dbReference>
<dbReference type="CDD" id="cd00093">
    <property type="entry name" value="HTH_XRE"/>
    <property type="match status" value="1"/>
</dbReference>
<dbReference type="InterPro" id="IPR001387">
    <property type="entry name" value="Cro/C1-type_HTH"/>
</dbReference>
<evidence type="ECO:0000313" key="2">
    <source>
        <dbReference type="EMBL" id="MCD5310609.1"/>
    </source>
</evidence>
<gene>
    <name evidence="2" type="ORF">LR394_06860</name>
</gene>
<name>A0A9X1NBD3_9ACTN</name>
<dbReference type="PANTHER" id="PTHR35010">
    <property type="entry name" value="BLL4672 PROTEIN-RELATED"/>
    <property type="match status" value="1"/>
</dbReference>
<dbReference type="PROSITE" id="PS50943">
    <property type="entry name" value="HTH_CROC1"/>
    <property type="match status" value="1"/>
</dbReference>
<organism evidence="2 3">
    <name type="scientific">Kineosporia babensis</name>
    <dbReference type="NCBI Taxonomy" id="499548"/>
    <lineage>
        <taxon>Bacteria</taxon>
        <taxon>Bacillati</taxon>
        <taxon>Actinomycetota</taxon>
        <taxon>Actinomycetes</taxon>
        <taxon>Kineosporiales</taxon>
        <taxon>Kineosporiaceae</taxon>
        <taxon>Kineosporia</taxon>
    </lineage>
</organism>
<dbReference type="Pfam" id="PF17765">
    <property type="entry name" value="MLTR_LBD"/>
    <property type="match status" value="1"/>
</dbReference>
<dbReference type="GO" id="GO:0003677">
    <property type="term" value="F:DNA binding"/>
    <property type="evidence" value="ECO:0007669"/>
    <property type="project" value="InterPro"/>
</dbReference>
<dbReference type="Proteomes" id="UP001138997">
    <property type="component" value="Unassembled WGS sequence"/>
</dbReference>
<dbReference type="SUPFAM" id="SSF47413">
    <property type="entry name" value="lambda repressor-like DNA-binding domains"/>
    <property type="match status" value="1"/>
</dbReference>
<dbReference type="PANTHER" id="PTHR35010:SF2">
    <property type="entry name" value="BLL4672 PROTEIN"/>
    <property type="match status" value="1"/>
</dbReference>
<feature type="domain" description="HTH cro/C1-type" evidence="1">
    <location>
        <begin position="32"/>
        <end position="79"/>
    </location>
</feature>
<evidence type="ECO:0000259" key="1">
    <source>
        <dbReference type="PROSITE" id="PS50943"/>
    </source>
</evidence>
<dbReference type="Gene3D" id="3.30.450.180">
    <property type="match status" value="1"/>
</dbReference>
<proteinExistence type="predicted"/>
<dbReference type="EMBL" id="JAJOMB010000003">
    <property type="protein sequence ID" value="MCD5310609.1"/>
    <property type="molecule type" value="Genomic_DNA"/>
</dbReference>
<dbReference type="Gene3D" id="1.10.260.40">
    <property type="entry name" value="lambda repressor-like DNA-binding domains"/>
    <property type="match status" value="1"/>
</dbReference>
<evidence type="ECO:0000313" key="3">
    <source>
        <dbReference type="Proteomes" id="UP001138997"/>
    </source>
</evidence>
<dbReference type="InterPro" id="IPR010982">
    <property type="entry name" value="Lambda_DNA-bd_dom_sf"/>
</dbReference>
<comment type="caution">
    <text evidence="2">The sequence shown here is derived from an EMBL/GenBank/DDBJ whole genome shotgun (WGS) entry which is preliminary data.</text>
</comment>
<dbReference type="InterPro" id="IPR041413">
    <property type="entry name" value="MLTR_LBD"/>
</dbReference>
<dbReference type="RefSeq" id="WP_231439639.1">
    <property type="nucleotide sequence ID" value="NZ_JAJOMB010000003.1"/>
</dbReference>
<accession>A0A9X1NBD3</accession>
<dbReference type="SMART" id="SM00530">
    <property type="entry name" value="HTH_XRE"/>
    <property type="match status" value="1"/>
</dbReference>